<evidence type="ECO:0000313" key="1">
    <source>
        <dbReference type="EMBL" id="MFC4766957.1"/>
    </source>
</evidence>
<accession>A0ABV9Q0T3</accession>
<gene>
    <name evidence="1" type="ORF">ACFO8Q_06185</name>
</gene>
<sequence length="123" mass="14468">MTWTSTLLAGFPVPKTLALLVPLRCKERLDQDDPLHTIAMNDDFLSGDPFVFRRCHRKQRQMLSYHIRTSISTGKFYYIRMFFCFSITRDPNALTLSRGDKEYHIMLTFRTQSTLKNKTKQIS</sequence>
<organism evidence="1 2">
    <name type="scientific">Effusibacillus consociatus</name>
    <dbReference type="NCBI Taxonomy" id="1117041"/>
    <lineage>
        <taxon>Bacteria</taxon>
        <taxon>Bacillati</taxon>
        <taxon>Bacillota</taxon>
        <taxon>Bacilli</taxon>
        <taxon>Bacillales</taxon>
        <taxon>Alicyclobacillaceae</taxon>
        <taxon>Effusibacillus</taxon>
    </lineage>
</organism>
<dbReference type="EMBL" id="JBHSHC010000034">
    <property type="protein sequence ID" value="MFC4766957.1"/>
    <property type="molecule type" value="Genomic_DNA"/>
</dbReference>
<dbReference type="Proteomes" id="UP001596002">
    <property type="component" value="Unassembled WGS sequence"/>
</dbReference>
<comment type="caution">
    <text evidence="1">The sequence shown here is derived from an EMBL/GenBank/DDBJ whole genome shotgun (WGS) entry which is preliminary data.</text>
</comment>
<evidence type="ECO:0000313" key="2">
    <source>
        <dbReference type="Proteomes" id="UP001596002"/>
    </source>
</evidence>
<name>A0ABV9Q0T3_9BACL</name>
<keyword evidence="2" id="KW-1185">Reference proteome</keyword>
<reference evidence="2" key="1">
    <citation type="journal article" date="2019" name="Int. J. Syst. Evol. Microbiol.">
        <title>The Global Catalogue of Microorganisms (GCM) 10K type strain sequencing project: providing services to taxonomists for standard genome sequencing and annotation.</title>
        <authorList>
            <consortium name="The Broad Institute Genomics Platform"/>
            <consortium name="The Broad Institute Genome Sequencing Center for Infectious Disease"/>
            <person name="Wu L."/>
            <person name="Ma J."/>
        </authorList>
    </citation>
    <scope>NUCLEOTIDE SEQUENCE [LARGE SCALE GENOMIC DNA]</scope>
    <source>
        <strain evidence="2">WYCCWR 12678</strain>
    </source>
</reference>
<protein>
    <submittedName>
        <fullName evidence="1">Uncharacterized protein</fullName>
    </submittedName>
</protein>
<proteinExistence type="predicted"/>